<proteinExistence type="predicted"/>
<dbReference type="KEGG" id="ssck:SPSK_10209"/>
<dbReference type="VEuPathDB" id="FungiDB:SPSK_10209"/>
<dbReference type="GeneID" id="27672031"/>
<comment type="caution">
    <text evidence="1">The sequence shown here is derived from an EMBL/GenBank/DDBJ whole genome shotgun (WGS) entry which is preliminary data.</text>
</comment>
<accession>A0A0F2M7B1</accession>
<organism evidence="1 2">
    <name type="scientific">Sporothrix schenckii 1099-18</name>
    <dbReference type="NCBI Taxonomy" id="1397361"/>
    <lineage>
        <taxon>Eukaryota</taxon>
        <taxon>Fungi</taxon>
        <taxon>Dikarya</taxon>
        <taxon>Ascomycota</taxon>
        <taxon>Pezizomycotina</taxon>
        <taxon>Sordariomycetes</taxon>
        <taxon>Sordariomycetidae</taxon>
        <taxon>Ophiostomatales</taxon>
        <taxon>Ophiostomataceae</taxon>
        <taxon>Sporothrix</taxon>
    </lineage>
</organism>
<evidence type="ECO:0000313" key="2">
    <source>
        <dbReference type="Proteomes" id="UP000033710"/>
    </source>
</evidence>
<reference evidence="1 2" key="2">
    <citation type="journal article" date="2015" name="Eukaryot. Cell">
        <title>Asexual propagation of a virulent clone complex in a human and feline outbreak of sporotrichosis.</title>
        <authorList>
            <person name="Teixeira Mde M."/>
            <person name="Rodrigues A.M."/>
            <person name="Tsui C.K."/>
            <person name="de Almeida L.G."/>
            <person name="Van Diepeningen A.D."/>
            <person name="van den Ende B.G."/>
            <person name="Fernandes G.F."/>
            <person name="Kano R."/>
            <person name="Hamelin R.C."/>
            <person name="Lopes-Bezerra L.M."/>
            <person name="Vasconcelos A.T."/>
            <person name="de Hoog S."/>
            <person name="de Camargo Z.P."/>
            <person name="Felipe M.S."/>
        </authorList>
    </citation>
    <scope>NUCLEOTIDE SEQUENCE [LARGE SCALE GENOMIC DNA]</scope>
    <source>
        <strain evidence="1 2">1099-18</strain>
    </source>
</reference>
<dbReference type="Proteomes" id="UP000033710">
    <property type="component" value="Unassembled WGS sequence"/>
</dbReference>
<protein>
    <submittedName>
        <fullName evidence="1">Uncharacterized protein</fullName>
    </submittedName>
</protein>
<evidence type="ECO:0000313" key="1">
    <source>
        <dbReference type="EMBL" id="KJR85522.1"/>
    </source>
</evidence>
<dbReference type="RefSeq" id="XP_016588198.1">
    <property type="nucleotide sequence ID" value="XM_016736754.1"/>
</dbReference>
<dbReference type="AlphaFoldDB" id="A0A0F2M7B1"/>
<name>A0A0F2M7B1_SPOSC</name>
<sequence length="73" mass="8199">MAAICHSLSRRRVPPAGAIAYETREMEWGLRIGRSSLTTTALPRDEDVDSVEDEAIVALVRNRESTNYHDGER</sequence>
<dbReference type="EMBL" id="AXCR01000007">
    <property type="protein sequence ID" value="KJR85522.1"/>
    <property type="molecule type" value="Genomic_DNA"/>
</dbReference>
<reference evidence="1 2" key="1">
    <citation type="journal article" date="2014" name="BMC Genomics">
        <title>Comparative genomics of the major fungal agents of human and animal Sporotrichosis: Sporothrix schenckii and Sporothrix brasiliensis.</title>
        <authorList>
            <person name="Teixeira M.M."/>
            <person name="de Almeida L.G."/>
            <person name="Kubitschek-Barreira P."/>
            <person name="Alves F.L."/>
            <person name="Kioshima E.S."/>
            <person name="Abadio A.K."/>
            <person name="Fernandes L."/>
            <person name="Derengowski L.S."/>
            <person name="Ferreira K.S."/>
            <person name="Souza R.C."/>
            <person name="Ruiz J.C."/>
            <person name="de Andrade N.C."/>
            <person name="Paes H.C."/>
            <person name="Nicola A.M."/>
            <person name="Albuquerque P."/>
            <person name="Gerber A.L."/>
            <person name="Martins V.P."/>
            <person name="Peconick L.D."/>
            <person name="Neto A.V."/>
            <person name="Chaucanez C.B."/>
            <person name="Silva P.A."/>
            <person name="Cunha O.L."/>
            <person name="de Oliveira F.F."/>
            <person name="dos Santos T.C."/>
            <person name="Barros A.L."/>
            <person name="Soares M.A."/>
            <person name="de Oliveira L.M."/>
            <person name="Marini M.M."/>
            <person name="Villalobos-Duno H."/>
            <person name="Cunha M.M."/>
            <person name="de Hoog S."/>
            <person name="da Silveira J.F."/>
            <person name="Henrissat B."/>
            <person name="Nino-Vega G.A."/>
            <person name="Cisalpino P.S."/>
            <person name="Mora-Montes H.M."/>
            <person name="Almeida S.R."/>
            <person name="Stajich J.E."/>
            <person name="Lopes-Bezerra L.M."/>
            <person name="Vasconcelos A.T."/>
            <person name="Felipe M.S."/>
        </authorList>
    </citation>
    <scope>NUCLEOTIDE SEQUENCE [LARGE SCALE GENOMIC DNA]</scope>
    <source>
        <strain evidence="1 2">1099-18</strain>
    </source>
</reference>
<gene>
    <name evidence="1" type="ORF">SPSK_10209</name>
</gene>